<name>H0HYR6_9HYPH</name>
<keyword evidence="2" id="KW-1185">Reference proteome</keyword>
<evidence type="ECO:0000313" key="1">
    <source>
        <dbReference type="EMBL" id="EHK54138.1"/>
    </source>
</evidence>
<reference evidence="1 2" key="1">
    <citation type="journal article" date="2012" name="J. Bacteriol.">
        <title>Draft Genome Sequence of Mesorhizobium alhagi CCNWXJ12-2T, a Novel Salt-Resistant Species Isolated from the Desert of Northwestern China.</title>
        <authorList>
            <person name="Zhou M."/>
            <person name="Chen W."/>
            <person name="Chen H."/>
            <person name="Wei G."/>
        </authorList>
    </citation>
    <scope>NUCLEOTIDE SEQUENCE [LARGE SCALE GENOMIC DNA]</scope>
    <source>
        <strain evidence="1 2">CCNWXJ12-2</strain>
    </source>
</reference>
<proteinExistence type="predicted"/>
<sequence length="79" mass="9427">MEPQVRKFLYDAFDLLELRRRRRKYNVSFDIPSVEADKRIHHFFGQEMLIDATEGYEQTARLAFPRRRARAQASILGVQ</sequence>
<protein>
    <submittedName>
        <fullName evidence="1">Uncharacterized protein</fullName>
    </submittedName>
</protein>
<dbReference type="EMBL" id="AHAM01000226">
    <property type="protein sequence ID" value="EHK54138.1"/>
    <property type="molecule type" value="Genomic_DNA"/>
</dbReference>
<evidence type="ECO:0000313" key="2">
    <source>
        <dbReference type="Proteomes" id="UP000003250"/>
    </source>
</evidence>
<organism evidence="1 2">
    <name type="scientific">Mesorhizobium alhagi CCNWXJ12-2</name>
    <dbReference type="NCBI Taxonomy" id="1107882"/>
    <lineage>
        <taxon>Bacteria</taxon>
        <taxon>Pseudomonadati</taxon>
        <taxon>Pseudomonadota</taxon>
        <taxon>Alphaproteobacteria</taxon>
        <taxon>Hyphomicrobiales</taxon>
        <taxon>Phyllobacteriaceae</taxon>
        <taxon>Allomesorhizobium</taxon>
    </lineage>
</organism>
<gene>
    <name evidence="1" type="ORF">MAXJ12_26753</name>
</gene>
<dbReference type="AlphaFoldDB" id="H0HYR6"/>
<accession>H0HYR6</accession>
<dbReference type="Proteomes" id="UP000003250">
    <property type="component" value="Unassembled WGS sequence"/>
</dbReference>